<evidence type="ECO:0000256" key="1">
    <source>
        <dbReference type="ARBA" id="ARBA00001946"/>
    </source>
</evidence>
<evidence type="ECO:0000256" key="7">
    <source>
        <dbReference type="ARBA" id="ARBA00022723"/>
    </source>
</evidence>
<evidence type="ECO:0000313" key="15">
    <source>
        <dbReference type="EMBL" id="XCG65273.1"/>
    </source>
</evidence>
<dbReference type="CDD" id="cd01641">
    <property type="entry name" value="Bacterial_IMPase_like_1"/>
    <property type="match status" value="1"/>
</dbReference>
<dbReference type="InterPro" id="IPR051090">
    <property type="entry name" value="Inositol_monoP_superfamily"/>
</dbReference>
<dbReference type="InterPro" id="IPR011809">
    <property type="entry name" value="His_9_proposed"/>
</dbReference>
<dbReference type="NCBIfam" id="TIGR02067">
    <property type="entry name" value="his_9_HisN"/>
    <property type="match status" value="1"/>
</dbReference>
<reference evidence="15" key="1">
    <citation type="submission" date="2024-05" db="EMBL/GenBank/DDBJ databases">
        <authorList>
            <person name="Cai S.Y."/>
            <person name="Jin L.M."/>
            <person name="Li H.R."/>
        </authorList>
    </citation>
    <scope>NUCLEOTIDE SEQUENCE</scope>
    <source>
        <strain evidence="15">A5-74</strain>
    </source>
</reference>
<keyword evidence="9 14" id="KW-0460">Magnesium</keyword>
<dbReference type="SUPFAM" id="SSF56655">
    <property type="entry name" value="Carbohydrate phosphatase"/>
    <property type="match status" value="1"/>
</dbReference>
<dbReference type="EMBL" id="CP159218">
    <property type="protein sequence ID" value="XCG65273.1"/>
    <property type="molecule type" value="Genomic_DNA"/>
</dbReference>
<dbReference type="PROSITE" id="PS00629">
    <property type="entry name" value="IMP_1"/>
    <property type="match status" value="1"/>
</dbReference>
<dbReference type="FunFam" id="3.30.540.10:FF:000003">
    <property type="entry name" value="Inositol-1-monophosphatase"/>
    <property type="match status" value="1"/>
</dbReference>
<keyword evidence="6" id="KW-0028">Amino-acid biosynthesis</keyword>
<evidence type="ECO:0000256" key="5">
    <source>
        <dbReference type="ARBA" id="ARBA00021697"/>
    </source>
</evidence>
<comment type="function">
    <text evidence="12">Catalyzes the dephosphorylation of histidinol-phosphate to histidinol, the direct precursor of histidine.</text>
</comment>
<evidence type="ECO:0000256" key="13">
    <source>
        <dbReference type="NCBIfam" id="TIGR02067"/>
    </source>
</evidence>
<dbReference type="EC" id="3.1.3.15" evidence="4 13"/>
<dbReference type="Pfam" id="PF00459">
    <property type="entry name" value="Inositol_P"/>
    <property type="match status" value="1"/>
</dbReference>
<evidence type="ECO:0000256" key="4">
    <source>
        <dbReference type="ARBA" id="ARBA00013085"/>
    </source>
</evidence>
<evidence type="ECO:0000256" key="14">
    <source>
        <dbReference type="PIRSR" id="PIRSR600760-2"/>
    </source>
</evidence>
<evidence type="ECO:0000256" key="2">
    <source>
        <dbReference type="ARBA" id="ARBA00004970"/>
    </source>
</evidence>
<evidence type="ECO:0000256" key="9">
    <source>
        <dbReference type="ARBA" id="ARBA00022842"/>
    </source>
</evidence>
<feature type="binding site" evidence="14">
    <location>
        <position position="216"/>
    </location>
    <ligand>
        <name>Mg(2+)</name>
        <dbReference type="ChEBI" id="CHEBI:18420"/>
        <label>1</label>
        <note>catalytic</note>
    </ligand>
</feature>
<dbReference type="AlphaFoldDB" id="A0AAU8DVK3"/>
<dbReference type="Gene3D" id="3.40.190.80">
    <property type="match status" value="1"/>
</dbReference>
<comment type="cofactor">
    <cofactor evidence="1 14">
        <name>Mg(2+)</name>
        <dbReference type="ChEBI" id="CHEBI:18420"/>
    </cofactor>
</comment>
<evidence type="ECO:0000256" key="12">
    <source>
        <dbReference type="ARBA" id="ARBA00053547"/>
    </source>
</evidence>
<feature type="binding site" evidence="14">
    <location>
        <position position="86"/>
    </location>
    <ligand>
        <name>Mg(2+)</name>
        <dbReference type="ChEBI" id="CHEBI:18420"/>
        <label>1</label>
        <note>catalytic</note>
    </ligand>
</feature>
<accession>A0AAU8DVK3</accession>
<dbReference type="GO" id="GO:0000105">
    <property type="term" value="P:L-histidine biosynthetic process"/>
    <property type="evidence" value="ECO:0007669"/>
    <property type="project" value="UniProtKB-UniRule"/>
</dbReference>
<feature type="binding site" evidence="14">
    <location>
        <position position="88"/>
    </location>
    <ligand>
        <name>Mg(2+)</name>
        <dbReference type="ChEBI" id="CHEBI:18420"/>
        <label>1</label>
        <note>catalytic</note>
    </ligand>
</feature>
<dbReference type="RefSeq" id="WP_353650878.1">
    <property type="nucleotide sequence ID" value="NZ_CP159218.1"/>
</dbReference>
<keyword evidence="8 15" id="KW-0378">Hydrolase</keyword>
<dbReference type="InterPro" id="IPR000760">
    <property type="entry name" value="Inositol_monophosphatase-like"/>
</dbReference>
<evidence type="ECO:0000256" key="6">
    <source>
        <dbReference type="ARBA" id="ARBA00022605"/>
    </source>
</evidence>
<feature type="binding site" evidence="14">
    <location>
        <position position="89"/>
    </location>
    <ligand>
        <name>Mg(2+)</name>
        <dbReference type="ChEBI" id="CHEBI:18420"/>
        <label>1</label>
        <note>catalytic</note>
    </ligand>
</feature>
<comment type="catalytic activity">
    <reaction evidence="11">
        <text>L-histidinol phosphate + H2O = L-histidinol + phosphate</text>
        <dbReference type="Rhea" id="RHEA:14465"/>
        <dbReference type="ChEBI" id="CHEBI:15377"/>
        <dbReference type="ChEBI" id="CHEBI:43474"/>
        <dbReference type="ChEBI" id="CHEBI:57699"/>
        <dbReference type="ChEBI" id="CHEBI:57980"/>
        <dbReference type="EC" id="3.1.3.15"/>
    </reaction>
</comment>
<evidence type="ECO:0000256" key="3">
    <source>
        <dbReference type="ARBA" id="ARBA00009759"/>
    </source>
</evidence>
<name>A0AAU8DVK3_9ACTN</name>
<protein>
    <recommendedName>
        <fullName evidence="5 13">Histidinol-phosphatase</fullName>
        <ecNumber evidence="4 13">3.1.3.15</ecNumber>
    </recommendedName>
</protein>
<comment type="pathway">
    <text evidence="2">Amino-acid biosynthesis; L-histidine biosynthesis; L-histidine from 5-phospho-alpha-D-ribose 1-diphosphate: step 8/9.</text>
</comment>
<proteinExistence type="inferred from homology"/>
<dbReference type="GO" id="GO:0004401">
    <property type="term" value="F:histidinol-phosphatase activity"/>
    <property type="evidence" value="ECO:0007669"/>
    <property type="project" value="UniProtKB-UniRule"/>
</dbReference>
<gene>
    <name evidence="15" type="primary">hisN</name>
    <name evidence="15" type="ORF">ABLG96_08285</name>
</gene>
<keyword evidence="10" id="KW-0368">Histidine biosynthesis</keyword>
<keyword evidence="7 14" id="KW-0479">Metal-binding</keyword>
<evidence type="ECO:0000256" key="8">
    <source>
        <dbReference type="ARBA" id="ARBA00022801"/>
    </source>
</evidence>
<evidence type="ECO:0000256" key="11">
    <source>
        <dbReference type="ARBA" id="ARBA00049158"/>
    </source>
</evidence>
<dbReference type="GO" id="GO:0046872">
    <property type="term" value="F:metal ion binding"/>
    <property type="evidence" value="ECO:0007669"/>
    <property type="project" value="UniProtKB-KW"/>
</dbReference>
<sequence length="267" mass="28588">MPGRYATELAVALELADLADAISLDRFLAVDLRVESKPDLTPVSDADLAVERAVRARLAQAYPADSVLGEEFGDSRPDARRRWIVDPIDGTKNFVRGVPIWATLIALVDDGEFVVGVVSAPALARRWWAQRGGGAFGSFREQPPRPLRVSAIAAVPDASLAYSDLPEWQAAGRGAGFGELLERCWRSRGYGDFYSYLLVAEGAADIAAEPELSLWDLAALVPIVTEAGGSFTGVDGRAADLTIASAVATNGLLHPEVLRTLCPDTDR</sequence>
<dbReference type="PANTHER" id="PTHR43200:SF6">
    <property type="entry name" value="3'(2'),5'-BISPHOSPHATE NUCLEOTIDASE"/>
    <property type="match status" value="1"/>
</dbReference>
<feature type="binding site" evidence="14">
    <location>
        <position position="70"/>
    </location>
    <ligand>
        <name>Mg(2+)</name>
        <dbReference type="ChEBI" id="CHEBI:18420"/>
        <label>1</label>
        <note>catalytic</note>
    </ligand>
</feature>
<comment type="similarity">
    <text evidence="3">Belongs to the inositol monophosphatase superfamily.</text>
</comment>
<organism evidence="15">
    <name type="scientific">Nakamurella sp. A5-74</name>
    <dbReference type="NCBI Taxonomy" id="3158264"/>
    <lineage>
        <taxon>Bacteria</taxon>
        <taxon>Bacillati</taxon>
        <taxon>Actinomycetota</taxon>
        <taxon>Actinomycetes</taxon>
        <taxon>Nakamurellales</taxon>
        <taxon>Nakamurellaceae</taxon>
        <taxon>Nakamurella</taxon>
    </lineage>
</organism>
<evidence type="ECO:0000256" key="10">
    <source>
        <dbReference type="ARBA" id="ARBA00023102"/>
    </source>
</evidence>
<dbReference type="PANTHER" id="PTHR43200">
    <property type="entry name" value="PHOSPHATASE"/>
    <property type="match status" value="1"/>
</dbReference>
<dbReference type="InterPro" id="IPR020583">
    <property type="entry name" value="Inositol_monoP_metal-BS"/>
</dbReference>
<dbReference type="Gene3D" id="3.30.540.10">
    <property type="entry name" value="Fructose-1,6-Bisphosphatase, subunit A, domain 1"/>
    <property type="match status" value="1"/>
</dbReference>
<dbReference type="PRINTS" id="PR00377">
    <property type="entry name" value="IMPHPHTASES"/>
</dbReference>